<dbReference type="Pfam" id="PF01283">
    <property type="entry name" value="Ribosomal_S26e"/>
    <property type="match status" value="1"/>
</dbReference>
<proteinExistence type="predicted"/>
<evidence type="ECO:0000256" key="2">
    <source>
        <dbReference type="ARBA" id="ARBA00023274"/>
    </source>
</evidence>
<dbReference type="EMBL" id="DRXG01000111">
    <property type="protein sequence ID" value="HHN52670.1"/>
    <property type="molecule type" value="Genomic_DNA"/>
</dbReference>
<dbReference type="NCBIfam" id="NF006816">
    <property type="entry name" value="PRK09335.1"/>
    <property type="match status" value="1"/>
</dbReference>
<dbReference type="EMBL" id="DTAD01000024">
    <property type="protein sequence ID" value="HGN89985.1"/>
    <property type="molecule type" value="Genomic_DNA"/>
</dbReference>
<accession>A0A7C4DZQ7</accession>
<dbReference type="InterPro" id="IPR038551">
    <property type="entry name" value="Ribosomal_eS26_sf"/>
</dbReference>
<dbReference type="GO" id="GO:0006412">
    <property type="term" value="P:translation"/>
    <property type="evidence" value="ECO:0007669"/>
    <property type="project" value="InterPro"/>
</dbReference>
<keyword evidence="1 5" id="KW-0689">Ribosomal protein</keyword>
<keyword evidence="2" id="KW-0687">Ribonucleoprotein</keyword>
<feature type="compositionally biased region" description="Basic residues" evidence="3">
    <location>
        <begin position="1"/>
        <end position="14"/>
    </location>
</feature>
<dbReference type="GO" id="GO:0022627">
    <property type="term" value="C:cytosolic small ribosomal subunit"/>
    <property type="evidence" value="ECO:0007669"/>
    <property type="project" value="TreeGrafter"/>
</dbReference>
<dbReference type="GO" id="GO:0003729">
    <property type="term" value="F:mRNA binding"/>
    <property type="evidence" value="ECO:0007669"/>
    <property type="project" value="TreeGrafter"/>
</dbReference>
<evidence type="ECO:0000256" key="3">
    <source>
        <dbReference type="SAM" id="MobiDB-lite"/>
    </source>
</evidence>
<evidence type="ECO:0000313" key="5">
    <source>
        <dbReference type="EMBL" id="HGN89985.1"/>
    </source>
</evidence>
<evidence type="ECO:0000313" key="4">
    <source>
        <dbReference type="EMBL" id="HGL40547.1"/>
    </source>
</evidence>
<dbReference type="PANTHER" id="PTHR12538:SF0">
    <property type="entry name" value="40S RIBOSOMAL PROTEIN S26"/>
    <property type="match status" value="1"/>
</dbReference>
<reference evidence="5" key="1">
    <citation type="journal article" date="2020" name="mSystems">
        <title>Genome- and Community-Level Interaction Insights into Carbon Utilization and Element Cycling Functions of Hydrothermarchaeota in Hydrothermal Sediment.</title>
        <authorList>
            <person name="Zhou Z."/>
            <person name="Liu Y."/>
            <person name="Xu W."/>
            <person name="Pan J."/>
            <person name="Luo Z.H."/>
            <person name="Li M."/>
        </authorList>
    </citation>
    <scope>NUCLEOTIDE SEQUENCE [LARGE SCALE GENOMIC DNA]</scope>
    <source>
        <strain evidence="6">SpSt-1073</strain>
        <strain evidence="5">SpSt-613</strain>
        <strain evidence="4">SpSt-669</strain>
    </source>
</reference>
<dbReference type="EMBL" id="DTCM01000031">
    <property type="protein sequence ID" value="HGL40547.1"/>
    <property type="molecule type" value="Genomic_DNA"/>
</dbReference>
<protein>
    <submittedName>
        <fullName evidence="5">30S ribosomal protein S26e</fullName>
    </submittedName>
</protein>
<dbReference type="InterPro" id="IPR000892">
    <property type="entry name" value="Ribosomal_eS26"/>
</dbReference>
<gene>
    <name evidence="6" type="ORF">ENM30_05095</name>
    <name evidence="5" type="ORF">ENT82_02500</name>
    <name evidence="4" type="ORF">ENU43_02640</name>
</gene>
<name>A0A7C4DZQ7_CALS0</name>
<feature type="region of interest" description="Disordered" evidence="3">
    <location>
        <begin position="1"/>
        <end position="20"/>
    </location>
</feature>
<dbReference type="PANTHER" id="PTHR12538">
    <property type="entry name" value="40S RIBOSOMAL PROTEIN S26"/>
    <property type="match status" value="1"/>
</dbReference>
<dbReference type="AlphaFoldDB" id="A0A7C4DZQ7"/>
<sequence>MPFKRKSRGRSKGAKGKEPTVQCDNCGAYVPRSKVQRVTRRVSLVRGDLARELKQAGAYLAENIVVKNLCISCAIHYGVLKVRAREERKPEQFL</sequence>
<dbReference type="Gene3D" id="3.30.1740.20">
    <property type="entry name" value="Ribosomal protein S26e"/>
    <property type="match status" value="1"/>
</dbReference>
<evidence type="ECO:0000313" key="6">
    <source>
        <dbReference type="EMBL" id="HHN52670.1"/>
    </source>
</evidence>
<organism evidence="5">
    <name type="scientific">Caldiarchaeum subterraneum</name>
    <dbReference type="NCBI Taxonomy" id="311458"/>
    <lineage>
        <taxon>Archaea</taxon>
        <taxon>Nitrososphaerota</taxon>
        <taxon>Candidatus Caldarchaeales</taxon>
        <taxon>Candidatus Caldarchaeaceae</taxon>
        <taxon>Candidatus Caldarchaeum</taxon>
    </lineage>
</organism>
<comment type="caution">
    <text evidence="5">The sequence shown here is derived from an EMBL/GenBank/DDBJ whole genome shotgun (WGS) entry which is preliminary data.</text>
</comment>
<evidence type="ECO:0000256" key="1">
    <source>
        <dbReference type="ARBA" id="ARBA00022980"/>
    </source>
</evidence>
<dbReference type="GO" id="GO:0003735">
    <property type="term" value="F:structural constituent of ribosome"/>
    <property type="evidence" value="ECO:0007669"/>
    <property type="project" value="InterPro"/>
</dbReference>